<accession>A0A543A0I3</accession>
<dbReference type="Gene3D" id="3.40.50.300">
    <property type="entry name" value="P-loop containing nucleotide triphosphate hydrolases"/>
    <property type="match status" value="1"/>
</dbReference>
<keyword evidence="5" id="KW-0819">tRNA processing</keyword>
<evidence type="ECO:0000256" key="4">
    <source>
        <dbReference type="ARBA" id="ARBA00022490"/>
    </source>
</evidence>
<dbReference type="SUPFAM" id="SSF52540">
    <property type="entry name" value="P-loop containing nucleoside triphosphate hydrolases"/>
    <property type="match status" value="1"/>
</dbReference>
<evidence type="ECO:0000256" key="9">
    <source>
        <dbReference type="ARBA" id="ARBA00022842"/>
    </source>
</evidence>
<dbReference type="NCBIfam" id="TIGR00150">
    <property type="entry name" value="T6A_YjeE"/>
    <property type="match status" value="1"/>
</dbReference>
<dbReference type="Pfam" id="PF02367">
    <property type="entry name" value="TsaE"/>
    <property type="match status" value="1"/>
</dbReference>
<evidence type="ECO:0000256" key="10">
    <source>
        <dbReference type="ARBA" id="ARBA00024908"/>
    </source>
</evidence>
<organism evidence="12 13">
    <name type="scientific">Enteractinococcus coprophilus</name>
    <dbReference type="NCBI Taxonomy" id="1027633"/>
    <lineage>
        <taxon>Bacteria</taxon>
        <taxon>Bacillati</taxon>
        <taxon>Actinomycetota</taxon>
        <taxon>Actinomycetes</taxon>
        <taxon>Micrococcales</taxon>
        <taxon>Micrococcaceae</taxon>
    </lineage>
</organism>
<comment type="caution">
    <text evidence="12">The sequence shown here is derived from an EMBL/GenBank/DDBJ whole genome shotgun (WGS) entry which is preliminary data.</text>
</comment>
<evidence type="ECO:0000256" key="6">
    <source>
        <dbReference type="ARBA" id="ARBA00022723"/>
    </source>
</evidence>
<keyword evidence="7" id="KW-0547">Nucleotide-binding</keyword>
<keyword evidence="13" id="KW-1185">Reference proteome</keyword>
<name>A0A543A0I3_9MICC</name>
<evidence type="ECO:0000256" key="5">
    <source>
        <dbReference type="ARBA" id="ARBA00022694"/>
    </source>
</evidence>
<evidence type="ECO:0000313" key="13">
    <source>
        <dbReference type="Proteomes" id="UP000319746"/>
    </source>
</evidence>
<comment type="subcellular location">
    <subcellularLocation>
        <location evidence="1">Cytoplasm</location>
    </subcellularLocation>
</comment>
<dbReference type="PANTHER" id="PTHR33540">
    <property type="entry name" value="TRNA THREONYLCARBAMOYLADENOSINE BIOSYNTHESIS PROTEIN TSAE"/>
    <property type="match status" value="1"/>
</dbReference>
<dbReference type="InterPro" id="IPR003442">
    <property type="entry name" value="T6A_TsaE"/>
</dbReference>
<evidence type="ECO:0000256" key="2">
    <source>
        <dbReference type="ARBA" id="ARBA00007599"/>
    </source>
</evidence>
<evidence type="ECO:0000256" key="3">
    <source>
        <dbReference type="ARBA" id="ARBA00019010"/>
    </source>
</evidence>
<dbReference type="GO" id="GO:0002949">
    <property type="term" value="P:tRNA threonylcarbamoyladenosine modification"/>
    <property type="evidence" value="ECO:0007669"/>
    <property type="project" value="InterPro"/>
</dbReference>
<dbReference type="AlphaFoldDB" id="A0A543A0I3"/>
<dbReference type="PANTHER" id="PTHR33540:SF2">
    <property type="entry name" value="TRNA THREONYLCARBAMOYLADENOSINE BIOSYNTHESIS PROTEIN TSAE"/>
    <property type="match status" value="1"/>
</dbReference>
<dbReference type="GO" id="GO:0005524">
    <property type="term" value="F:ATP binding"/>
    <property type="evidence" value="ECO:0007669"/>
    <property type="project" value="UniProtKB-KW"/>
</dbReference>
<dbReference type="GO" id="GO:0005737">
    <property type="term" value="C:cytoplasm"/>
    <property type="evidence" value="ECO:0007669"/>
    <property type="project" value="UniProtKB-SubCell"/>
</dbReference>
<dbReference type="Proteomes" id="UP000319746">
    <property type="component" value="Unassembled WGS sequence"/>
</dbReference>
<evidence type="ECO:0000256" key="11">
    <source>
        <dbReference type="ARBA" id="ARBA00032441"/>
    </source>
</evidence>
<dbReference type="OrthoDB" id="9800307at2"/>
<evidence type="ECO:0000256" key="1">
    <source>
        <dbReference type="ARBA" id="ARBA00004496"/>
    </source>
</evidence>
<dbReference type="EMBL" id="VFOU01000004">
    <property type="protein sequence ID" value="TQL66094.1"/>
    <property type="molecule type" value="Genomic_DNA"/>
</dbReference>
<evidence type="ECO:0000256" key="7">
    <source>
        <dbReference type="ARBA" id="ARBA00022741"/>
    </source>
</evidence>
<gene>
    <name evidence="12" type="ORF">FB556_2573</name>
</gene>
<reference evidence="12 13" key="1">
    <citation type="submission" date="2019-06" db="EMBL/GenBank/DDBJ databases">
        <title>Sequencing the genomes of 1000 actinobacteria strains.</title>
        <authorList>
            <person name="Klenk H.-P."/>
        </authorList>
    </citation>
    <scope>NUCLEOTIDE SEQUENCE [LARGE SCALE GENOMIC DNA]</scope>
    <source>
        <strain evidence="12 13">DSM 24083</strain>
    </source>
</reference>
<evidence type="ECO:0000256" key="8">
    <source>
        <dbReference type="ARBA" id="ARBA00022840"/>
    </source>
</evidence>
<comment type="function">
    <text evidence="10">Required for the formation of a threonylcarbamoyl group on adenosine at position 37 (t(6)A37) in tRNAs that read codons beginning with adenine. Is involved in the transfer of the threonylcarbamoyl moiety of threonylcarbamoyl-AMP (TC-AMP) to the N6 group of A37, together with TsaD and TsaB. TsaE seems to play an indirect role in the t(6)A biosynthesis pathway, possibly in regulating the core enzymatic function of TsaD.</text>
</comment>
<keyword evidence="4" id="KW-0963">Cytoplasm</keyword>
<dbReference type="GO" id="GO:0046872">
    <property type="term" value="F:metal ion binding"/>
    <property type="evidence" value="ECO:0007669"/>
    <property type="project" value="UniProtKB-KW"/>
</dbReference>
<sequence length="170" mass="18310">MGVAVRTEIELTDVAATHRLARSVAHQLHAGDVMILTGELGAGKTTFTQGLASALGITASITSPTFVLARHHKHPGDGLNLVHVDAYRITSADELASLDLESWLDDSVVVVEWGRGTAEALTDAYLDIELIRRGATSDELITDFSDDEVEEPRTAIITGHGQRWEGIQLT</sequence>
<proteinExistence type="inferred from homology"/>
<keyword evidence="9" id="KW-0460">Magnesium</keyword>
<dbReference type="InterPro" id="IPR027417">
    <property type="entry name" value="P-loop_NTPase"/>
</dbReference>
<evidence type="ECO:0000313" key="12">
    <source>
        <dbReference type="EMBL" id="TQL66094.1"/>
    </source>
</evidence>
<comment type="similarity">
    <text evidence="2">Belongs to the TsaE family.</text>
</comment>
<keyword evidence="6" id="KW-0479">Metal-binding</keyword>
<keyword evidence="8" id="KW-0067">ATP-binding</keyword>
<protein>
    <recommendedName>
        <fullName evidence="3">tRNA threonylcarbamoyladenosine biosynthesis protein TsaE</fullName>
    </recommendedName>
    <alternativeName>
        <fullName evidence="11">t(6)A37 threonylcarbamoyladenosine biosynthesis protein TsaE</fullName>
    </alternativeName>
</protein>